<accession>A0A8H9N208</accession>
<organism evidence="3">
    <name type="scientific">Vibrio vulnificus</name>
    <dbReference type="NCBI Taxonomy" id="672"/>
    <lineage>
        <taxon>Bacteria</taxon>
        <taxon>Pseudomonadati</taxon>
        <taxon>Pseudomonadota</taxon>
        <taxon>Gammaproteobacteria</taxon>
        <taxon>Vibrionales</taxon>
        <taxon>Vibrionaceae</taxon>
        <taxon>Vibrio</taxon>
    </lineage>
</organism>
<reference evidence="3" key="1">
    <citation type="journal article" date="2018" name="Genome Biol.">
        <title>SKESA: strategic k-mer extension for scrupulous assemblies.</title>
        <authorList>
            <person name="Souvorov A."/>
            <person name="Agarwala R."/>
            <person name="Lipman D.J."/>
        </authorList>
    </citation>
    <scope>NUCLEOTIDE SEQUENCE</scope>
    <source>
        <strain evidence="3">BCW_3452</strain>
    </source>
</reference>
<feature type="transmembrane region" description="Helical" evidence="1">
    <location>
        <begin position="35"/>
        <end position="60"/>
    </location>
</feature>
<feature type="transmembrane region" description="Helical" evidence="1">
    <location>
        <begin position="72"/>
        <end position="96"/>
    </location>
</feature>
<keyword evidence="2" id="KW-0732">Signal</keyword>
<name>A0A8H9N208_VIBVL</name>
<protein>
    <submittedName>
        <fullName evidence="3">Uncharacterized protein</fullName>
    </submittedName>
</protein>
<proteinExistence type="predicted"/>
<sequence length="247" mass="26828">MFKGGTLALALLATSPAFASGDPVAAASIGKEISALMILIYAVSILLGLKILLTIVFDVLNWSRFSQEHANSMRVIVVKAAVAAVLLSPQASIMMISNTLGFSSSMEEPYCFAYTNKLGQNDFKSLKFDGTDSLQGDGNVSKCYETASSNYISELKNKMDDAEKNRVEAFLNGNARIVIAIFQVIAAYFYFSAWYTIMQISNGTERQSTYGKQIVIIIVSSGFLNLPHLMLFVSNIILTLRSALGLG</sequence>
<reference evidence="3" key="2">
    <citation type="submission" date="2019-01" db="EMBL/GenBank/DDBJ databases">
        <authorList>
            <consortium name="NCBI Pathogen Detection Project"/>
        </authorList>
    </citation>
    <scope>NUCLEOTIDE SEQUENCE</scope>
    <source>
        <strain evidence="3">BCW_3452</strain>
    </source>
</reference>
<dbReference type="Proteomes" id="UP000863257">
    <property type="component" value="Unassembled WGS sequence"/>
</dbReference>
<keyword evidence="1" id="KW-0812">Transmembrane</keyword>
<comment type="caution">
    <text evidence="3">The sequence shown here is derived from an EMBL/GenBank/DDBJ whole genome shotgun (WGS) entry which is preliminary data.</text>
</comment>
<dbReference type="AlphaFoldDB" id="A0A8H9N208"/>
<feature type="chain" id="PRO_5034379087" evidence="2">
    <location>
        <begin position="20"/>
        <end position="247"/>
    </location>
</feature>
<gene>
    <name evidence="3" type="ORF">I7730_16395</name>
</gene>
<keyword evidence="1" id="KW-1133">Transmembrane helix</keyword>
<keyword evidence="1" id="KW-0472">Membrane</keyword>
<dbReference type="EMBL" id="DACRBY010000020">
    <property type="protein sequence ID" value="HAS8541365.1"/>
    <property type="molecule type" value="Genomic_DNA"/>
</dbReference>
<feature type="transmembrane region" description="Helical" evidence="1">
    <location>
        <begin position="175"/>
        <end position="193"/>
    </location>
</feature>
<feature type="transmembrane region" description="Helical" evidence="1">
    <location>
        <begin position="214"/>
        <end position="238"/>
    </location>
</feature>
<evidence type="ECO:0000256" key="1">
    <source>
        <dbReference type="SAM" id="Phobius"/>
    </source>
</evidence>
<evidence type="ECO:0000256" key="2">
    <source>
        <dbReference type="SAM" id="SignalP"/>
    </source>
</evidence>
<feature type="signal peptide" evidence="2">
    <location>
        <begin position="1"/>
        <end position="19"/>
    </location>
</feature>
<evidence type="ECO:0000313" key="3">
    <source>
        <dbReference type="EMBL" id="HAS8541365.1"/>
    </source>
</evidence>